<organism evidence="5 6">
    <name type="scientific">Ficus carica</name>
    <name type="common">Common fig</name>
    <dbReference type="NCBI Taxonomy" id="3494"/>
    <lineage>
        <taxon>Eukaryota</taxon>
        <taxon>Viridiplantae</taxon>
        <taxon>Streptophyta</taxon>
        <taxon>Embryophyta</taxon>
        <taxon>Tracheophyta</taxon>
        <taxon>Spermatophyta</taxon>
        <taxon>Magnoliopsida</taxon>
        <taxon>eudicotyledons</taxon>
        <taxon>Gunneridae</taxon>
        <taxon>Pentapetalae</taxon>
        <taxon>rosids</taxon>
        <taxon>fabids</taxon>
        <taxon>Rosales</taxon>
        <taxon>Moraceae</taxon>
        <taxon>Ficeae</taxon>
        <taxon>Ficus</taxon>
    </lineage>
</organism>
<evidence type="ECO:0000313" key="5">
    <source>
        <dbReference type="EMBL" id="GMN28219.1"/>
    </source>
</evidence>
<accession>A0AA87Z8Q2</accession>
<dbReference type="Pfam" id="PF14543">
    <property type="entry name" value="TAXi_N"/>
    <property type="match status" value="1"/>
</dbReference>
<dbReference type="InterPro" id="IPR034164">
    <property type="entry name" value="Pepsin-like_dom"/>
</dbReference>
<dbReference type="InterPro" id="IPR021109">
    <property type="entry name" value="Peptidase_aspartic_dom_sf"/>
</dbReference>
<sequence length="252" mass="27585">MAMTTRIAKPNPLVSNLIHGNSVLSKNDLVLLNTKGYLHRVNAGLLFVNFTIGQPPLPQIAVLDAGSSRLWILCYPCLGCKETSVPIFDPSRSTTYTQLKCNDPRCLASLAHRCRPPAPCPYSQSYARGLSSSGEQATEQITLGTSDEGTKIVPDVLIGSARENDHKDIDNSRFNGVFALGYHTESLVGGVYRVQLESITLGGERLPFRSLMAVIDTETVSTRLANGYFTTEIWKTTLERFRRSGFSSVTAV</sequence>
<evidence type="ECO:0000256" key="2">
    <source>
        <dbReference type="ARBA" id="ARBA00022670"/>
    </source>
</evidence>
<dbReference type="PROSITE" id="PS51767">
    <property type="entry name" value="PEPTIDASE_A1"/>
    <property type="match status" value="1"/>
</dbReference>
<dbReference type="PANTHER" id="PTHR47967:SF14">
    <property type="entry name" value="EUKARYOTIC ASPARTYL PROTEASE FAMILY PROTEIN"/>
    <property type="match status" value="1"/>
</dbReference>
<proteinExistence type="inferred from homology"/>
<evidence type="ECO:0000256" key="3">
    <source>
        <dbReference type="ARBA" id="ARBA00022801"/>
    </source>
</evidence>
<evidence type="ECO:0000256" key="1">
    <source>
        <dbReference type="ARBA" id="ARBA00007447"/>
    </source>
</evidence>
<comment type="caution">
    <text evidence="5">The sequence shown here is derived from an EMBL/GenBank/DDBJ whole genome shotgun (WGS) entry which is preliminary data.</text>
</comment>
<keyword evidence="2" id="KW-0645">Protease</keyword>
<dbReference type="GO" id="GO:0005576">
    <property type="term" value="C:extracellular region"/>
    <property type="evidence" value="ECO:0007669"/>
    <property type="project" value="TreeGrafter"/>
</dbReference>
<gene>
    <name evidence="5" type="ORF">TIFTF001_050522</name>
</gene>
<dbReference type="GO" id="GO:0006508">
    <property type="term" value="P:proteolysis"/>
    <property type="evidence" value="ECO:0007669"/>
    <property type="project" value="UniProtKB-KW"/>
</dbReference>
<name>A0AA87Z8Q2_FICCA</name>
<dbReference type="SUPFAM" id="SSF50630">
    <property type="entry name" value="Acid proteases"/>
    <property type="match status" value="1"/>
</dbReference>
<evidence type="ECO:0000259" key="4">
    <source>
        <dbReference type="PROSITE" id="PS51767"/>
    </source>
</evidence>
<comment type="similarity">
    <text evidence="1">Belongs to the peptidase A1 family.</text>
</comment>
<dbReference type="InterPro" id="IPR051708">
    <property type="entry name" value="Plant_Aspart_Prot_A1"/>
</dbReference>
<dbReference type="InterPro" id="IPR032861">
    <property type="entry name" value="TAXi_N"/>
</dbReference>
<dbReference type="InterPro" id="IPR033121">
    <property type="entry name" value="PEPTIDASE_A1"/>
</dbReference>
<evidence type="ECO:0000313" key="6">
    <source>
        <dbReference type="Proteomes" id="UP001187192"/>
    </source>
</evidence>
<dbReference type="GO" id="GO:0008233">
    <property type="term" value="F:peptidase activity"/>
    <property type="evidence" value="ECO:0007669"/>
    <property type="project" value="UniProtKB-KW"/>
</dbReference>
<feature type="domain" description="Peptidase A1" evidence="4">
    <location>
        <begin position="46"/>
        <end position="252"/>
    </location>
</feature>
<dbReference type="EMBL" id="BTGU01008404">
    <property type="protein sequence ID" value="GMN28219.1"/>
    <property type="molecule type" value="Genomic_DNA"/>
</dbReference>
<keyword evidence="3" id="KW-0378">Hydrolase</keyword>
<reference evidence="5" key="1">
    <citation type="submission" date="2023-07" db="EMBL/GenBank/DDBJ databases">
        <title>draft genome sequence of fig (Ficus carica).</title>
        <authorList>
            <person name="Takahashi T."/>
            <person name="Nishimura K."/>
        </authorList>
    </citation>
    <scope>NUCLEOTIDE SEQUENCE</scope>
</reference>
<dbReference type="PANTHER" id="PTHR47967">
    <property type="entry name" value="OS07G0603500 PROTEIN-RELATED"/>
    <property type="match status" value="1"/>
</dbReference>
<keyword evidence="6" id="KW-1185">Reference proteome</keyword>
<protein>
    <recommendedName>
        <fullName evidence="4">Peptidase A1 domain-containing protein</fullName>
    </recommendedName>
</protein>
<dbReference type="Gene3D" id="2.40.70.10">
    <property type="entry name" value="Acid Proteases"/>
    <property type="match status" value="1"/>
</dbReference>
<dbReference type="Proteomes" id="UP001187192">
    <property type="component" value="Unassembled WGS sequence"/>
</dbReference>
<dbReference type="AlphaFoldDB" id="A0AA87Z8Q2"/>
<dbReference type="CDD" id="cd05471">
    <property type="entry name" value="pepsin_like"/>
    <property type="match status" value="1"/>
</dbReference>